<evidence type="ECO:0000259" key="4">
    <source>
        <dbReference type="SMART" id="SM00967"/>
    </source>
</evidence>
<proteinExistence type="inferred from homology"/>
<name>A0A9D1I0R1_9FIRM</name>
<dbReference type="InterPro" id="IPR051259">
    <property type="entry name" value="rRNA_Methyltransferase"/>
</dbReference>
<dbReference type="InterPro" id="IPR029064">
    <property type="entry name" value="Ribosomal_eL30-like_sf"/>
</dbReference>
<keyword evidence="3" id="KW-0808">Transferase</keyword>
<evidence type="ECO:0000256" key="1">
    <source>
        <dbReference type="ARBA" id="ARBA00007228"/>
    </source>
</evidence>
<dbReference type="GO" id="GO:0032259">
    <property type="term" value="P:methylation"/>
    <property type="evidence" value="ECO:0007669"/>
    <property type="project" value="UniProtKB-KW"/>
</dbReference>
<reference evidence="5" key="2">
    <citation type="journal article" date="2021" name="PeerJ">
        <title>Extensive microbial diversity within the chicken gut microbiome revealed by metagenomics and culture.</title>
        <authorList>
            <person name="Gilroy R."/>
            <person name="Ravi A."/>
            <person name="Getino M."/>
            <person name="Pursley I."/>
            <person name="Horton D.L."/>
            <person name="Alikhan N.F."/>
            <person name="Baker D."/>
            <person name="Gharbi K."/>
            <person name="Hall N."/>
            <person name="Watson M."/>
            <person name="Adriaenssens E.M."/>
            <person name="Foster-Nyarko E."/>
            <person name="Jarju S."/>
            <person name="Secka A."/>
            <person name="Antonio M."/>
            <person name="Oren A."/>
            <person name="Chaudhuri R.R."/>
            <person name="La Ragione R."/>
            <person name="Hildebrand F."/>
            <person name="Pallen M.J."/>
        </authorList>
    </citation>
    <scope>NUCLEOTIDE SEQUENCE</scope>
    <source>
        <strain evidence="5">ChiHcec3-6078</strain>
    </source>
</reference>
<dbReference type="SUPFAM" id="SSF75217">
    <property type="entry name" value="alpha/beta knot"/>
    <property type="match status" value="1"/>
</dbReference>
<reference evidence="5" key="1">
    <citation type="submission" date="2020-10" db="EMBL/GenBank/DDBJ databases">
        <authorList>
            <person name="Gilroy R."/>
        </authorList>
    </citation>
    <scope>NUCLEOTIDE SEQUENCE</scope>
    <source>
        <strain evidence="5">ChiHcec3-6078</strain>
    </source>
</reference>
<dbReference type="GO" id="GO:0005737">
    <property type="term" value="C:cytoplasm"/>
    <property type="evidence" value="ECO:0007669"/>
    <property type="project" value="UniProtKB-ARBA"/>
</dbReference>
<dbReference type="PANTHER" id="PTHR43191">
    <property type="entry name" value="RRNA METHYLTRANSFERASE 3"/>
    <property type="match status" value="1"/>
</dbReference>
<sequence>MKFISSDENRIYKSALKLLQKKYRDRTGKYIIEGVKSIEDALSTGTSVDCIFICEGFSHVEREYGVPASVLERKLFRALSDTENTQGMIAVADKGSWDRESFAETALKKGVNLVILDRLQDPGNTGTIIRTAEAAGYGGVILMKGTADVYSPKGARSAAGSLFRMPVLQGEEEKDVIEMLKSFRKKITVSCLEAGTCFWEADMSGDIALVIGNEGSGVSRGFLEASDMKVMIPMKGSIESLNAAVAAGILMYQSQKTNNMRGKSYANSTE</sequence>
<dbReference type="GO" id="GO:0008173">
    <property type="term" value="F:RNA methyltransferase activity"/>
    <property type="evidence" value="ECO:0007669"/>
    <property type="project" value="InterPro"/>
</dbReference>
<dbReference type="SUPFAM" id="SSF55315">
    <property type="entry name" value="L30e-like"/>
    <property type="match status" value="1"/>
</dbReference>
<evidence type="ECO:0000256" key="2">
    <source>
        <dbReference type="ARBA" id="ARBA00022603"/>
    </source>
</evidence>
<comment type="similarity">
    <text evidence="1">Belongs to the class IV-like SAM-binding methyltransferase superfamily. RNA methyltransferase TrmH family.</text>
</comment>
<dbReference type="AlphaFoldDB" id="A0A9D1I0R1"/>
<dbReference type="Gene3D" id="3.40.1280.10">
    <property type="match status" value="1"/>
</dbReference>
<evidence type="ECO:0000313" key="6">
    <source>
        <dbReference type="Proteomes" id="UP000824090"/>
    </source>
</evidence>
<dbReference type="Proteomes" id="UP000824090">
    <property type="component" value="Unassembled WGS sequence"/>
</dbReference>
<dbReference type="InterPro" id="IPR013123">
    <property type="entry name" value="SpoU_subst-bd"/>
</dbReference>
<dbReference type="EMBL" id="DVMP01000024">
    <property type="protein sequence ID" value="HIU25098.1"/>
    <property type="molecule type" value="Genomic_DNA"/>
</dbReference>
<evidence type="ECO:0000256" key="3">
    <source>
        <dbReference type="ARBA" id="ARBA00022679"/>
    </source>
</evidence>
<dbReference type="InterPro" id="IPR053888">
    <property type="entry name" value="MRM3-like_sub_bind"/>
</dbReference>
<feature type="domain" description="RNA 2-O ribose methyltransferase substrate binding" evidence="4">
    <location>
        <begin position="31"/>
        <end position="98"/>
    </location>
</feature>
<accession>A0A9D1I0R1</accession>
<dbReference type="InterPro" id="IPR029028">
    <property type="entry name" value="Alpha/beta_knot_MTases"/>
</dbReference>
<keyword evidence="2 5" id="KW-0489">Methyltransferase</keyword>
<protein>
    <submittedName>
        <fullName evidence="5">RNA methyltransferase</fullName>
    </submittedName>
</protein>
<dbReference type="Gene3D" id="3.30.1330.30">
    <property type="match status" value="1"/>
</dbReference>
<dbReference type="InterPro" id="IPR029026">
    <property type="entry name" value="tRNA_m1G_MTases_N"/>
</dbReference>
<dbReference type="GO" id="GO:0003723">
    <property type="term" value="F:RNA binding"/>
    <property type="evidence" value="ECO:0007669"/>
    <property type="project" value="InterPro"/>
</dbReference>
<gene>
    <name evidence="5" type="ORF">IAC50_01185</name>
</gene>
<comment type="caution">
    <text evidence="5">The sequence shown here is derived from an EMBL/GenBank/DDBJ whole genome shotgun (WGS) entry which is preliminary data.</text>
</comment>
<dbReference type="Pfam" id="PF22435">
    <property type="entry name" value="MRM3-like_sub_bind"/>
    <property type="match status" value="1"/>
</dbReference>
<evidence type="ECO:0000313" key="5">
    <source>
        <dbReference type="EMBL" id="HIU25098.1"/>
    </source>
</evidence>
<dbReference type="CDD" id="cd18095">
    <property type="entry name" value="SpoU-like_rRNA-MTase"/>
    <property type="match status" value="1"/>
</dbReference>
<organism evidence="5 6">
    <name type="scientific">Candidatus Allocopromorpha excrementigallinarum</name>
    <dbReference type="NCBI Taxonomy" id="2840742"/>
    <lineage>
        <taxon>Bacteria</taxon>
        <taxon>Bacillati</taxon>
        <taxon>Bacillota</taxon>
        <taxon>Clostridia</taxon>
        <taxon>Eubacteriales</taxon>
        <taxon>Eubacteriaceae</taxon>
        <taxon>Eubacteriaceae incertae sedis</taxon>
        <taxon>Candidatus Allocopromorpha</taxon>
    </lineage>
</organism>
<dbReference type="SMART" id="SM00967">
    <property type="entry name" value="SpoU_sub_bind"/>
    <property type="match status" value="1"/>
</dbReference>
<dbReference type="GO" id="GO:0006396">
    <property type="term" value="P:RNA processing"/>
    <property type="evidence" value="ECO:0007669"/>
    <property type="project" value="InterPro"/>
</dbReference>
<dbReference type="InterPro" id="IPR001537">
    <property type="entry name" value="SpoU_MeTrfase"/>
</dbReference>
<dbReference type="Pfam" id="PF00588">
    <property type="entry name" value="SpoU_methylase"/>
    <property type="match status" value="1"/>
</dbReference>
<dbReference type="PANTHER" id="PTHR43191:SF2">
    <property type="entry name" value="RRNA METHYLTRANSFERASE 3, MITOCHONDRIAL"/>
    <property type="match status" value="1"/>
</dbReference>